<dbReference type="InterPro" id="IPR011701">
    <property type="entry name" value="MFS"/>
</dbReference>
<dbReference type="AlphaFoldDB" id="A0A0B5NZE7"/>
<keyword evidence="2" id="KW-0813">Transport</keyword>
<dbReference type="GO" id="GO:0005886">
    <property type="term" value="C:plasma membrane"/>
    <property type="evidence" value="ECO:0007669"/>
    <property type="project" value="UniProtKB-SubCell"/>
</dbReference>
<dbReference type="EMBL" id="CP053980">
    <property type="protein sequence ID" value="QKH27633.1"/>
    <property type="molecule type" value="Genomic_DNA"/>
</dbReference>
<reference evidence="9 13" key="1">
    <citation type="journal article" date="2015" name="Genome Announc.">
        <title>Complete genome sequences for 35 biothreat assay-relevant bacillus species.</title>
        <authorList>
            <person name="Johnson S.L."/>
            <person name="Daligault H.E."/>
            <person name="Davenport K.W."/>
            <person name="Jaissle J."/>
            <person name="Frey K.G."/>
            <person name="Ladner J.T."/>
            <person name="Broomall S.M."/>
            <person name="Bishop-Lilly K.A."/>
            <person name="Bruce D.C."/>
            <person name="Gibbons H.S."/>
            <person name="Coyne S.R."/>
            <person name="Lo C.C."/>
            <person name="Meincke L."/>
            <person name="Munk A.C."/>
            <person name="Koroleva G.I."/>
            <person name="Rosenzweig C.N."/>
            <person name="Palacios G.F."/>
            <person name="Redden C.L."/>
            <person name="Minogue T.D."/>
            <person name="Chain P.S."/>
        </authorList>
    </citation>
    <scope>NUCLEOTIDE SEQUENCE [LARGE SCALE GENOMIC DNA]</scope>
    <source>
        <strain evidence="9 13">HD1011</strain>
    </source>
</reference>
<name>A0A0B5NZE7_BACTU</name>
<keyword evidence="3" id="KW-1003">Cell membrane</keyword>
<protein>
    <submittedName>
        <fullName evidence="11">Enterobactin transporter EntS</fullName>
    </submittedName>
    <submittedName>
        <fullName evidence="12">MFS transporter</fullName>
    </submittedName>
    <submittedName>
        <fullName evidence="9">Major Facilitator Superfamily protein</fullName>
    </submittedName>
</protein>
<dbReference type="Pfam" id="PF07690">
    <property type="entry name" value="MFS_1"/>
    <property type="match status" value="1"/>
</dbReference>
<feature type="domain" description="Major facilitator superfamily (MFS) profile" evidence="8">
    <location>
        <begin position="6"/>
        <end position="391"/>
    </location>
</feature>
<dbReference type="InterPro" id="IPR020846">
    <property type="entry name" value="MFS_dom"/>
</dbReference>
<evidence type="ECO:0000313" key="14">
    <source>
        <dbReference type="Proteomes" id="UP000286687"/>
    </source>
</evidence>
<dbReference type="RefSeq" id="WP_000269250.1">
    <property type="nucleotide sequence ID" value="NZ_CP009335.1"/>
</dbReference>
<dbReference type="EMBL" id="CP009335">
    <property type="protein sequence ID" value="AJG77563.1"/>
    <property type="molecule type" value="Genomic_DNA"/>
</dbReference>
<feature type="transmembrane region" description="Helical" evidence="7">
    <location>
        <begin position="279"/>
        <end position="296"/>
    </location>
</feature>
<feature type="transmembrane region" description="Helical" evidence="7">
    <location>
        <begin position="7"/>
        <end position="28"/>
    </location>
</feature>
<evidence type="ECO:0000313" key="9">
    <source>
        <dbReference type="EMBL" id="AJG77563.1"/>
    </source>
</evidence>
<feature type="transmembrane region" description="Helical" evidence="7">
    <location>
        <begin position="366"/>
        <end position="384"/>
    </location>
</feature>
<dbReference type="Proteomes" id="UP000501107">
    <property type="component" value="Chromosome"/>
</dbReference>
<evidence type="ECO:0000256" key="7">
    <source>
        <dbReference type="SAM" id="Phobius"/>
    </source>
</evidence>
<evidence type="ECO:0000256" key="2">
    <source>
        <dbReference type="ARBA" id="ARBA00022448"/>
    </source>
</evidence>
<dbReference type="FunFam" id="1.20.1250.20:FF:000378">
    <property type="entry name" value="MFS transporter"/>
    <property type="match status" value="1"/>
</dbReference>
<evidence type="ECO:0000259" key="8">
    <source>
        <dbReference type="PROSITE" id="PS50850"/>
    </source>
</evidence>
<feature type="transmembrane region" description="Helical" evidence="7">
    <location>
        <begin position="136"/>
        <end position="157"/>
    </location>
</feature>
<reference evidence="12 15" key="3">
    <citation type="submission" date="2019-01" db="EMBL/GenBank/DDBJ databases">
        <title>Draft genome sequence of Bacillus sp. DPC6431.</title>
        <authorList>
            <person name="Arbulu S."/>
            <person name="Murphy K."/>
            <person name="O'Sullivan O."/>
            <person name="Rea M.C."/>
            <person name="Hill C."/>
            <person name="Ross R.P."/>
        </authorList>
    </citation>
    <scope>NUCLEOTIDE SEQUENCE [LARGE SCALE GENOMIC DNA]</scope>
    <source>
        <strain evidence="12 15">DPC6431</strain>
    </source>
</reference>
<feature type="transmembrane region" description="Helical" evidence="7">
    <location>
        <begin position="40"/>
        <end position="60"/>
    </location>
</feature>
<dbReference type="KEGG" id="btw:BF38_4056"/>
<evidence type="ECO:0000313" key="10">
    <source>
        <dbReference type="EMBL" id="QKH27633.1"/>
    </source>
</evidence>
<dbReference type="CDD" id="cd06173">
    <property type="entry name" value="MFS_MefA_like"/>
    <property type="match status" value="1"/>
</dbReference>
<comment type="subcellular location">
    <subcellularLocation>
        <location evidence="1">Cell membrane</location>
        <topology evidence="1">Multi-pass membrane protein</topology>
    </subcellularLocation>
</comment>
<evidence type="ECO:0000313" key="16">
    <source>
        <dbReference type="Proteomes" id="UP000501107"/>
    </source>
</evidence>
<feature type="transmembrane region" description="Helical" evidence="7">
    <location>
        <begin position="343"/>
        <end position="360"/>
    </location>
</feature>
<evidence type="ECO:0000256" key="6">
    <source>
        <dbReference type="ARBA" id="ARBA00023136"/>
    </source>
</evidence>
<feature type="transmembrane region" description="Helical" evidence="7">
    <location>
        <begin position="72"/>
        <end position="91"/>
    </location>
</feature>
<proteinExistence type="predicted"/>
<dbReference type="Proteomes" id="UP000286687">
    <property type="component" value="Unassembled WGS sequence"/>
</dbReference>
<keyword evidence="6 7" id="KW-0472">Membrane</keyword>
<feature type="transmembrane region" description="Helical" evidence="7">
    <location>
        <begin position="205"/>
        <end position="230"/>
    </location>
</feature>
<dbReference type="InterPro" id="IPR036259">
    <property type="entry name" value="MFS_trans_sf"/>
</dbReference>
<organism evidence="12 15">
    <name type="scientific">Bacillus thuringiensis</name>
    <dbReference type="NCBI Taxonomy" id="1428"/>
    <lineage>
        <taxon>Bacteria</taxon>
        <taxon>Bacillati</taxon>
        <taxon>Bacillota</taxon>
        <taxon>Bacilli</taxon>
        <taxon>Bacillales</taxon>
        <taxon>Bacillaceae</taxon>
        <taxon>Bacillus</taxon>
        <taxon>Bacillus cereus group</taxon>
    </lineage>
</organism>
<reference evidence="11 14" key="2">
    <citation type="submission" date="2018-01" db="EMBL/GenBank/DDBJ databases">
        <title>Complete genome sequence of G25-42.</title>
        <authorList>
            <person name="Zheng Z."/>
            <person name="Sun M."/>
        </authorList>
    </citation>
    <scope>NUCLEOTIDE SEQUENCE [LARGE SCALE GENOMIC DNA]</scope>
    <source>
        <strain evidence="11 14">G25-42</strain>
    </source>
</reference>
<feature type="transmembrane region" description="Helical" evidence="7">
    <location>
        <begin position="250"/>
        <end position="267"/>
    </location>
</feature>
<dbReference type="PANTHER" id="PTHR43266">
    <property type="entry name" value="MACROLIDE-EFFLUX PROTEIN"/>
    <property type="match status" value="1"/>
</dbReference>
<feature type="transmembrane region" description="Helical" evidence="7">
    <location>
        <begin position="302"/>
        <end position="322"/>
    </location>
</feature>
<evidence type="ECO:0000313" key="13">
    <source>
        <dbReference type="Proteomes" id="UP000031876"/>
    </source>
</evidence>
<evidence type="ECO:0000256" key="5">
    <source>
        <dbReference type="ARBA" id="ARBA00022989"/>
    </source>
</evidence>
<reference evidence="10 16" key="4">
    <citation type="submission" date="2020-05" db="EMBL/GenBank/DDBJ databases">
        <title>FDA dAtabase for Regulatory Grade micrObial Sequences (FDA-ARGOS): Supporting development and validation of Infectious Disease Dx tests.</title>
        <authorList>
            <person name="Nelson B."/>
            <person name="Plummer A."/>
            <person name="Tallon L."/>
            <person name="Sadzewicz L."/>
            <person name="Zhao X."/>
            <person name="Vavikolanu K."/>
            <person name="Mehta A."/>
            <person name="Aluvathingal J."/>
            <person name="Nadendla S."/>
            <person name="Myers T."/>
            <person name="Yan Y."/>
            <person name="Sichtig H."/>
        </authorList>
    </citation>
    <scope>NUCLEOTIDE SEQUENCE [LARGE SCALE GENOMIC DNA]</scope>
    <source>
        <strain evidence="10 16">FDAARGOS_795</strain>
    </source>
</reference>
<dbReference type="Gene3D" id="1.20.1250.20">
    <property type="entry name" value="MFS general substrate transporter like domains"/>
    <property type="match status" value="1"/>
</dbReference>
<evidence type="ECO:0000313" key="15">
    <source>
        <dbReference type="Proteomes" id="UP000297630"/>
    </source>
</evidence>
<evidence type="ECO:0000313" key="12">
    <source>
        <dbReference type="EMBL" id="TFF48494.1"/>
    </source>
</evidence>
<dbReference type="EMBL" id="SCLP01000001">
    <property type="protein sequence ID" value="TFF48494.1"/>
    <property type="molecule type" value="Genomic_DNA"/>
</dbReference>
<dbReference type="Proteomes" id="UP000297630">
    <property type="component" value="Unassembled WGS sequence"/>
</dbReference>
<evidence type="ECO:0000313" key="11">
    <source>
        <dbReference type="EMBL" id="RVU65274.1"/>
    </source>
</evidence>
<feature type="transmembrane region" description="Helical" evidence="7">
    <location>
        <begin position="97"/>
        <end position="124"/>
    </location>
</feature>
<dbReference type="PROSITE" id="PS50850">
    <property type="entry name" value="MFS"/>
    <property type="match status" value="1"/>
</dbReference>
<evidence type="ECO:0000256" key="4">
    <source>
        <dbReference type="ARBA" id="ARBA00022692"/>
    </source>
</evidence>
<dbReference type="SUPFAM" id="SSF103473">
    <property type="entry name" value="MFS general substrate transporter"/>
    <property type="match status" value="1"/>
</dbReference>
<keyword evidence="5 7" id="KW-1133">Transmembrane helix</keyword>
<evidence type="ECO:0000256" key="3">
    <source>
        <dbReference type="ARBA" id="ARBA00022475"/>
    </source>
</evidence>
<dbReference type="PANTHER" id="PTHR43266:SF7">
    <property type="entry name" value="TRANSPORTER, PUTATIVE-RELATED"/>
    <property type="match status" value="1"/>
</dbReference>
<evidence type="ECO:0000256" key="1">
    <source>
        <dbReference type="ARBA" id="ARBA00004651"/>
    </source>
</evidence>
<feature type="transmembrane region" description="Helical" evidence="7">
    <location>
        <begin position="163"/>
        <end position="184"/>
    </location>
</feature>
<dbReference type="GO" id="GO:0022857">
    <property type="term" value="F:transmembrane transporter activity"/>
    <property type="evidence" value="ECO:0007669"/>
    <property type="project" value="InterPro"/>
</dbReference>
<gene>
    <name evidence="9" type="ORF">BF38_4056</name>
    <name evidence="11" type="ORF">BM74_04980</name>
    <name evidence="12" type="ORF">EQ803_01765</name>
    <name evidence="10" type="ORF">FOC89_28035</name>
</gene>
<accession>A0A0B5NZE7</accession>
<dbReference type="Proteomes" id="UP000031876">
    <property type="component" value="Chromosome"/>
</dbReference>
<sequence length="400" mass="45280">MWRNKNVWIVLIGEFIAGLGLWLGILGNLEFMQKYVPSDFMKSVILFIGLLAGVLVGPMAGRIIDQYEKKKVLLYAGFGRVISVIFMFFAIQFESIAFMIAFMVALQISAAFYFPALQSVIPLIVREHELLQMNGVHMNVGTIARIAGTSLGGILLVVMSLQYMYAFSMAAYALLFLSTFFLQFEDKKSTTPSKQAAKDNSFMEVFRILRGIPIAFTALILSIIPLLFIAGFNLMVINISEMQHDPTIKGFIYTIEGIAFMLGAFVIKRLSDHFKPEKLLYFFAVCTAFAHLSLFFSDIKWMSLTSFGLFGFSVGCFFPIMSTIFQTKVEKSYHGRLFSFRNMFERVMFQIVLLGTGFFLDTIGLQYMVLIFGVISLFIIFISLSKQKQYEKQPSQSANL</sequence>
<dbReference type="EMBL" id="LDER01000088">
    <property type="protein sequence ID" value="RVU65274.1"/>
    <property type="molecule type" value="Genomic_DNA"/>
</dbReference>
<keyword evidence="4 7" id="KW-0812">Transmembrane</keyword>